<feature type="region of interest" description="Disordered" evidence="9">
    <location>
        <begin position="1"/>
        <end position="49"/>
    </location>
</feature>
<dbReference type="SUPFAM" id="SSF50978">
    <property type="entry name" value="WD40 repeat-like"/>
    <property type="match status" value="1"/>
</dbReference>
<dbReference type="EMBL" id="JAAABM010000001">
    <property type="protein sequence ID" value="KAF7681671.1"/>
    <property type="molecule type" value="Genomic_DNA"/>
</dbReference>
<feature type="region of interest" description="Disordered" evidence="9">
    <location>
        <begin position="268"/>
        <end position="290"/>
    </location>
</feature>
<dbReference type="InterPro" id="IPR037264">
    <property type="entry name" value="TFIID_NTD2_sf"/>
</dbReference>
<evidence type="ECO:0000256" key="2">
    <source>
        <dbReference type="ARBA" id="ARBA00009435"/>
    </source>
</evidence>
<feature type="repeat" description="WD" evidence="8">
    <location>
        <begin position="597"/>
        <end position="638"/>
    </location>
</feature>
<evidence type="ECO:0000256" key="6">
    <source>
        <dbReference type="ARBA" id="ARBA00023163"/>
    </source>
</evidence>
<dbReference type="PANTHER" id="PTHR19879:SF1">
    <property type="entry name" value="CANNONBALL-RELATED"/>
    <property type="match status" value="1"/>
</dbReference>
<name>A0A8H7BEJ7_9PLEO</name>
<dbReference type="CDD" id="cd00200">
    <property type="entry name" value="WD40"/>
    <property type="match status" value="1"/>
</dbReference>
<dbReference type="RefSeq" id="XP_038791550.1">
    <property type="nucleotide sequence ID" value="XM_038925694.1"/>
</dbReference>
<evidence type="ECO:0000256" key="3">
    <source>
        <dbReference type="ARBA" id="ARBA00022574"/>
    </source>
</evidence>
<dbReference type="InterPro" id="IPR036322">
    <property type="entry name" value="WD40_repeat_dom_sf"/>
</dbReference>
<evidence type="ECO:0000256" key="4">
    <source>
        <dbReference type="ARBA" id="ARBA00022737"/>
    </source>
</evidence>
<feature type="compositionally biased region" description="Low complexity" evidence="9">
    <location>
        <begin position="1125"/>
        <end position="1141"/>
    </location>
</feature>
<dbReference type="InterPro" id="IPR006594">
    <property type="entry name" value="LisH"/>
</dbReference>
<evidence type="ECO:0000256" key="5">
    <source>
        <dbReference type="ARBA" id="ARBA00023015"/>
    </source>
</evidence>
<comment type="caution">
    <text evidence="11">The sequence shown here is derived from an EMBL/GenBank/DDBJ whole genome shotgun (WGS) entry which is preliminary data.</text>
</comment>
<sequence length="1288" mass="134745">MSGPPQGPGPVRQMSVGNGPPSAGLPPHNAMPPQGGPPPPGASGPQSQQNLNQIVGTALFPIITSSAIVVPVQLRRVLEYLSKKGYVRTEAMLRKESEPQTNGQPLTAQSTEAGGAKYTKAFELLRKYTEDNLDLYRPELRKLLWPVFVYSFLDLVRDFYTKDAETFFATYQGLFERDHDEDIKTLRQVRLQAHLQESRIAKLYIDNKYRITLTTMPFFNLIQFLESKHFDGGATIIDVIREHLNIVTVDRTATAEKSIAAILASGHGEDELPAEDEGIPGHAPGHPLTARHDPEAEAARIRLQLGAYPQEADLQEDVRAALQDEDAKNAPRPGQPSLVEEFEQRIKQEPTEDGPSREFVPLPPSLARDVSMEVQKIIEHRDRYKMEGRTGGVGPAVSVTMYTFHNTYDSINCIDFSGDNQLVAAGMNESYIRVWSMDGSPLTSPNDNPDTQPSSSRRLVGHSGPVTAVAFSPSTANPYPSGPPTNSECLLSCSEDKTVRLWSLDTYTCLVAYRGHDNPVWDLQWGPYGHYFLTGSNDRTARLWSTDHIEPLRIYVGHDNDVDCVAFHPNNLYVFTGSCDRTVRMWHIAGGNCLRLFTGHTGNVTAIACSPDGRTLASADDAGNIILWTLETGRRRKRMRGHGKGGIWSLSWSVESSVLVSAGADKTVRVWDVLQETSDKAADGVAAKADGAMTTKGASGTTVTGKKASKEAAASPTLDMKIIQLAAIFGGTALAVQPLAAPHVQRALTDTHSMVVMVTSTHLVSEICTDIASCPPYTTTAQTSVVYVTATTTICLLSSTPPGYGPPATTVNPSSVASSAYPTEPAGITVSTIPGSSISPTGSEYSSGSAPQSSALPTDVSSSAYATVPSVSVITRPASYNGPVVVTLTSVYPGSSVVIVIPSSTTLDVVSSFYSGSPTSLSPIGSSTGYVAPPDSSLVSSISYPGSVPSGSSATPSYSNTDAVPISLVIPSLGPSSGNSVTPSTPGYAPSRSATPPSSNTDAVPTSLSATVTDSSSSGYNVPSSISTKQSGSYIGTVPTTFTVSLPTGPSSSGYAMSSSKSAISSSPAGLYSSGYIVPPGNSDVLTSSGAAVLPSSPTASLPSASSAGPSSSRLFTGSETDAVPSSFPSGGPSAGPSSGSYFVPSDTASRSSGIGSGTYPARTSATSGYSNPSHSAGFKSTVTDSTIRITSSQTQTFTSYVTAGPSSNGAGSNTNTDTQAVATSFPSSVSGYPSGSGYPHPSGGINGTIIAPSPSYIEVPINTGHIVGAGKSSLTAIVVALVFVHLA</sequence>
<feature type="compositionally biased region" description="Polar residues" evidence="9">
    <location>
        <begin position="975"/>
        <end position="985"/>
    </location>
</feature>
<evidence type="ECO:0000259" key="10">
    <source>
        <dbReference type="Pfam" id="PF04494"/>
    </source>
</evidence>
<dbReference type="InterPro" id="IPR007582">
    <property type="entry name" value="TFIID_NTD2"/>
</dbReference>
<dbReference type="InterPro" id="IPR019775">
    <property type="entry name" value="WD40_repeat_CS"/>
</dbReference>
<dbReference type="Proteomes" id="UP000596902">
    <property type="component" value="Unassembled WGS sequence"/>
</dbReference>
<evidence type="ECO:0000256" key="7">
    <source>
        <dbReference type="ARBA" id="ARBA00023242"/>
    </source>
</evidence>
<feature type="compositionally biased region" description="Low complexity" evidence="9">
    <location>
        <begin position="1006"/>
        <end position="1018"/>
    </location>
</feature>
<dbReference type="GO" id="GO:0006367">
    <property type="term" value="P:transcription initiation at RNA polymerase II promoter"/>
    <property type="evidence" value="ECO:0007669"/>
    <property type="project" value="TreeGrafter"/>
</dbReference>
<feature type="compositionally biased region" description="Polar residues" evidence="9">
    <location>
        <begin position="1019"/>
        <end position="1031"/>
    </location>
</feature>
<proteinExistence type="inferred from homology"/>
<keyword evidence="5" id="KW-0805">Transcription regulation</keyword>
<dbReference type="GO" id="GO:0005669">
    <property type="term" value="C:transcription factor TFIID complex"/>
    <property type="evidence" value="ECO:0007669"/>
    <property type="project" value="TreeGrafter"/>
</dbReference>
<accession>A0A8H7BEJ7</accession>
<feature type="compositionally biased region" description="Low complexity" evidence="9">
    <location>
        <begin position="1095"/>
        <end position="1113"/>
    </location>
</feature>
<feature type="region of interest" description="Disordered" evidence="9">
    <location>
        <begin position="831"/>
        <end position="858"/>
    </location>
</feature>
<dbReference type="InterPro" id="IPR001680">
    <property type="entry name" value="WD40_rpt"/>
</dbReference>
<reference evidence="11" key="2">
    <citation type="submission" date="2020-08" db="EMBL/GenBank/DDBJ databases">
        <title>Draft Genome Sequence of Cumin Blight Pathogen Alternaria burnsii.</title>
        <authorList>
            <person name="Feng Z."/>
        </authorList>
    </citation>
    <scope>NUCLEOTIDE SEQUENCE</scope>
    <source>
        <strain evidence="11">CBS107.38</strain>
    </source>
</reference>
<feature type="repeat" description="WD" evidence="8">
    <location>
        <begin position="555"/>
        <end position="596"/>
    </location>
</feature>
<feature type="region of interest" description="Disordered" evidence="9">
    <location>
        <begin position="1095"/>
        <end position="1181"/>
    </location>
</feature>
<keyword evidence="7" id="KW-0539">Nucleus</keyword>
<dbReference type="PRINTS" id="PR00320">
    <property type="entry name" value="GPROTEINBRPT"/>
</dbReference>
<feature type="domain" description="TFIID subunit TAF5 NTD2" evidence="10">
    <location>
        <begin position="114"/>
        <end position="244"/>
    </location>
</feature>
<feature type="compositionally biased region" description="Polar residues" evidence="9">
    <location>
        <begin position="992"/>
        <end position="1004"/>
    </location>
</feature>
<feature type="repeat" description="WD" evidence="8">
    <location>
        <begin position="647"/>
        <end position="673"/>
    </location>
</feature>
<comment type="similarity">
    <text evidence="2">Belongs to the WD repeat TAF5 family.</text>
</comment>
<evidence type="ECO:0000313" key="11">
    <source>
        <dbReference type="EMBL" id="KAF7681671.1"/>
    </source>
</evidence>
<dbReference type="SUPFAM" id="SSF160897">
    <property type="entry name" value="Taf5 N-terminal domain-like"/>
    <property type="match status" value="1"/>
</dbReference>
<dbReference type="PROSITE" id="PS00678">
    <property type="entry name" value="WD_REPEATS_1"/>
    <property type="match status" value="1"/>
</dbReference>
<dbReference type="PANTHER" id="PTHR19879">
    <property type="entry name" value="TRANSCRIPTION INITIATION FACTOR TFIID"/>
    <property type="match status" value="1"/>
</dbReference>
<keyword evidence="12" id="KW-1185">Reference proteome</keyword>
<feature type="repeat" description="WD" evidence="8">
    <location>
        <begin position="459"/>
        <end position="512"/>
    </location>
</feature>
<dbReference type="Gene3D" id="1.25.40.500">
    <property type="entry name" value="TFIID subunit TAF5, NTD2 domain"/>
    <property type="match status" value="1"/>
</dbReference>
<gene>
    <name evidence="11" type="ORF">GT037_000647</name>
</gene>
<dbReference type="Pfam" id="PF00400">
    <property type="entry name" value="WD40"/>
    <property type="match status" value="6"/>
</dbReference>
<comment type="subcellular location">
    <subcellularLocation>
        <location evidence="1">Nucleus</location>
    </subcellularLocation>
</comment>
<evidence type="ECO:0000256" key="8">
    <source>
        <dbReference type="PROSITE-ProRule" id="PRU00221"/>
    </source>
</evidence>
<dbReference type="CDD" id="cd08044">
    <property type="entry name" value="TAF5_NTD2"/>
    <property type="match status" value="1"/>
</dbReference>
<dbReference type="GeneID" id="62198872"/>
<evidence type="ECO:0000256" key="9">
    <source>
        <dbReference type="SAM" id="MobiDB-lite"/>
    </source>
</evidence>
<keyword evidence="6" id="KW-0804">Transcription</keyword>
<feature type="region of interest" description="Disordered" evidence="9">
    <location>
        <begin position="975"/>
        <end position="1031"/>
    </location>
</feature>
<reference evidence="11" key="1">
    <citation type="submission" date="2020-01" db="EMBL/GenBank/DDBJ databases">
        <authorList>
            <person name="Feng Z.H.Z."/>
        </authorList>
    </citation>
    <scope>NUCLEOTIDE SEQUENCE</scope>
    <source>
        <strain evidence="11">CBS107.38</strain>
    </source>
</reference>
<evidence type="ECO:0000256" key="1">
    <source>
        <dbReference type="ARBA" id="ARBA00004123"/>
    </source>
</evidence>
<dbReference type="GO" id="GO:0016251">
    <property type="term" value="F:RNA polymerase II general transcription initiation factor activity"/>
    <property type="evidence" value="ECO:0007669"/>
    <property type="project" value="TreeGrafter"/>
</dbReference>
<keyword evidence="4" id="KW-0677">Repeat</keyword>
<dbReference type="Gene3D" id="2.130.10.10">
    <property type="entry name" value="YVTN repeat-like/Quinoprotein amine dehydrogenase"/>
    <property type="match status" value="2"/>
</dbReference>
<keyword evidence="3 8" id="KW-0853">WD repeat</keyword>
<dbReference type="InterPro" id="IPR015943">
    <property type="entry name" value="WD40/YVTN_repeat-like_dom_sf"/>
</dbReference>
<evidence type="ECO:0000313" key="12">
    <source>
        <dbReference type="Proteomes" id="UP000596902"/>
    </source>
</evidence>
<feature type="repeat" description="WD" evidence="8">
    <location>
        <begin position="404"/>
        <end position="438"/>
    </location>
</feature>
<feature type="repeat" description="WD" evidence="8">
    <location>
        <begin position="513"/>
        <end position="554"/>
    </location>
</feature>
<organism evidence="11 12">
    <name type="scientific">Alternaria burnsii</name>
    <dbReference type="NCBI Taxonomy" id="1187904"/>
    <lineage>
        <taxon>Eukaryota</taxon>
        <taxon>Fungi</taxon>
        <taxon>Dikarya</taxon>
        <taxon>Ascomycota</taxon>
        <taxon>Pezizomycotina</taxon>
        <taxon>Dothideomycetes</taxon>
        <taxon>Pleosporomycetidae</taxon>
        <taxon>Pleosporales</taxon>
        <taxon>Pleosporineae</taxon>
        <taxon>Pleosporaceae</taxon>
        <taxon>Alternaria</taxon>
        <taxon>Alternaria sect. Alternaria</taxon>
    </lineage>
</organism>
<dbReference type="PROSITE" id="PS50896">
    <property type="entry name" value="LISH"/>
    <property type="match status" value="1"/>
</dbReference>
<protein>
    <submittedName>
        <fullName evidence="11">Wd40 repeat-like protein</fullName>
    </submittedName>
</protein>
<dbReference type="SMART" id="SM00320">
    <property type="entry name" value="WD40"/>
    <property type="match status" value="6"/>
</dbReference>
<dbReference type="PROSITE" id="PS50294">
    <property type="entry name" value="WD_REPEATS_REGION"/>
    <property type="match status" value="4"/>
</dbReference>
<feature type="compositionally biased region" description="Polar residues" evidence="9">
    <location>
        <begin position="1162"/>
        <end position="1181"/>
    </location>
</feature>
<dbReference type="InterPro" id="IPR020472">
    <property type="entry name" value="WD40_PAC1"/>
</dbReference>
<dbReference type="Pfam" id="PF04494">
    <property type="entry name" value="TFIID_NTD2"/>
    <property type="match status" value="1"/>
</dbReference>
<dbReference type="PROSITE" id="PS50082">
    <property type="entry name" value="WD_REPEATS_2"/>
    <property type="match status" value="6"/>
</dbReference>